<feature type="binding site" evidence="6">
    <location>
        <position position="339"/>
    </location>
    <ligand>
        <name>ATP</name>
        <dbReference type="ChEBI" id="CHEBI:30616"/>
        <label>9</label>
    </ligand>
</feature>
<dbReference type="PDB" id="9C6A">
    <property type="method" value="X-ray"/>
    <property type="resolution" value="3.60 A"/>
    <property type="chains" value="A/B/C/D=1-166"/>
</dbReference>
<evidence type="ECO:0000313" key="1">
    <source>
        <dbReference type="EMBL" id="HAJ98955.1"/>
    </source>
</evidence>
<feature type="binding site" evidence="6">
    <location>
        <position position="302"/>
    </location>
    <ligand>
        <name>ATP</name>
        <dbReference type="ChEBI" id="CHEBI:30616"/>
        <label>5</label>
    </ligand>
</feature>
<keyword evidence="2 3" id="KW-0002">3D-structure</keyword>
<feature type="binding site" evidence="6 7">
    <location>
        <position position="373"/>
    </location>
    <ligand>
        <name>ATP</name>
        <dbReference type="ChEBI" id="CHEBI:30616"/>
        <label>10</label>
    </ligand>
</feature>
<feature type="binding site" evidence="7">
    <location>
        <position position="302"/>
    </location>
    <ligand>
        <name>ATP</name>
        <dbReference type="ChEBI" id="CHEBI:30616"/>
        <label>8</label>
    </ligand>
</feature>
<feature type="binding site" evidence="6">
    <location>
        <position position="588"/>
    </location>
    <ligand>
        <name>ATP</name>
        <dbReference type="ChEBI" id="CHEBI:30616"/>
        <label>10</label>
        <note>covalent</note>
    </ligand>
</feature>
<feature type="binding site" evidence="6">
    <location>
        <position position="383"/>
    </location>
    <ligand>
        <name>ATP</name>
        <dbReference type="ChEBI" id="CHEBI:30616"/>
        <label>9</label>
    </ligand>
</feature>
<feature type="binding site" evidence="7">
    <location>
        <position position="339"/>
    </location>
    <ligand>
        <name>ATP</name>
        <dbReference type="ChEBI" id="CHEBI:30616"/>
        <label>7</label>
    </ligand>
</feature>
<keyword evidence="4 5" id="KW-0067">ATP-binding</keyword>
<evidence type="ECO:0007829" key="3">
    <source>
        <dbReference type="PDB" id="9C68"/>
    </source>
</evidence>
<feature type="binding site" evidence="4 7">
    <location>
        <position position="373"/>
    </location>
    <ligand>
        <name>ATP</name>
        <dbReference type="ChEBI" id="CHEBI:30616"/>
        <label>2</label>
    </ligand>
</feature>
<feature type="binding site" evidence="7">
    <location>
        <position position="588"/>
    </location>
    <ligand>
        <name>ATP</name>
        <dbReference type="ChEBI" id="CHEBI:30616"/>
        <label>1</label>
    </ligand>
</feature>
<dbReference type="PDB" id="9C6F">
    <property type="method" value="EM"/>
    <property type="resolution" value="3.60 A"/>
    <property type="chains" value="A/B/C/D/E/F=1-600"/>
</dbReference>
<feature type="binding site" evidence="6 7">
    <location>
        <position position="585"/>
    </location>
    <ligand>
        <name>ATP</name>
        <dbReference type="ChEBI" id="CHEBI:30616"/>
        <label>10</label>
    </ligand>
</feature>
<feature type="binding site" evidence="6 7">
    <location>
        <position position="448"/>
    </location>
    <ligand>
        <name>Mg(2+)</name>
        <dbReference type="ChEBI" id="CHEBI:18420"/>
    </ligand>
</feature>
<comment type="caution">
    <text evidence="1">The sequence shown here is derived from an EMBL/GenBank/DDBJ whole genome shotgun (WGS) entry which is preliminary data.</text>
</comment>
<dbReference type="PDB" id="9C69">
    <property type="method" value="X-ray"/>
    <property type="resolution" value="2.40 A"/>
    <property type="chains" value="A/B=1-166"/>
</dbReference>
<feature type="binding site" evidence="7">
    <location>
        <position position="302"/>
    </location>
    <ligand>
        <name>ATP</name>
        <dbReference type="ChEBI" id="CHEBI:30616"/>
        <label>4</label>
    </ligand>
</feature>
<gene>
    <name evidence="1" type="ORF">DCM62_02910</name>
</gene>
<feature type="binding site" evidence="6">
    <location>
        <position position="338"/>
    </location>
    <ligand>
        <name>ATP</name>
        <dbReference type="ChEBI" id="CHEBI:30616"/>
        <label>9</label>
        <note>covalent</note>
    </ligand>
</feature>
<dbReference type="PDB" id="9CDB">
    <property type="method" value="EM"/>
    <property type="resolution" value="3.60 A"/>
    <property type="chains" value="A/B/C/D/E/F=1-600"/>
</dbReference>
<dbReference type="PDB" id="9C67">
    <property type="method" value="EM"/>
    <property type="resolution" value="3.60 A"/>
    <property type="chains" value="A/B/C/D/E/F=1-600"/>
</dbReference>
<feature type="binding site" evidence="6">
    <location>
        <position position="302"/>
    </location>
    <ligand>
        <name>ATP</name>
        <dbReference type="ChEBI" id="CHEBI:30616"/>
        <label>9</label>
    </ligand>
</feature>
<name>A0ACD6B9U8_9BACT</name>
<feature type="binding site" evidence="4">
    <location>
        <position position="585"/>
    </location>
    <ligand>
        <name>ATP</name>
        <dbReference type="ChEBI" id="CHEBI:30616"/>
        <label>2</label>
    </ligand>
</feature>
<proteinExistence type="evidence at protein level"/>
<feature type="binding site" evidence="6">
    <location>
        <position position="297"/>
    </location>
    <ligand>
        <name>ATP</name>
        <dbReference type="ChEBI" id="CHEBI:30616"/>
        <label>6</label>
        <note>covalent</note>
    </ligand>
</feature>
<feature type="binding site" evidence="7">
    <location>
        <position position="245"/>
    </location>
    <ligand>
        <name>ATP</name>
        <dbReference type="ChEBI" id="CHEBI:30616"/>
        <label>4</label>
    </ligand>
</feature>
<feature type="binding site" evidence="6">
    <location>
        <position position="248"/>
    </location>
    <ligand>
        <name>ATP</name>
        <dbReference type="ChEBI" id="CHEBI:30616"/>
        <label>5</label>
        <note>covalent</note>
    </ligand>
</feature>
<feature type="binding site" evidence="6">
    <location>
        <position position="383"/>
    </location>
    <ligand>
        <name>ATP</name>
        <dbReference type="ChEBI" id="CHEBI:30616"/>
        <label>5</label>
    </ligand>
</feature>
<keyword evidence="2 4" id="KW-0479">Metal-binding</keyword>
<feature type="binding site" evidence="2 4">
    <location>
        <position position="245"/>
    </location>
    <ligand>
        <name>Mg(2+)</name>
        <dbReference type="ChEBI" id="CHEBI:18420"/>
    </ligand>
</feature>
<feature type="binding site" evidence="7">
    <location>
        <position position="298"/>
    </location>
    <ligand>
        <name>ATP</name>
        <dbReference type="ChEBI" id="CHEBI:30616"/>
        <label>7</label>
    </ligand>
</feature>
<feature type="binding site" evidence="7">
    <location>
        <position position="383"/>
    </location>
    <ligand>
        <name>ATP</name>
        <dbReference type="ChEBI" id="CHEBI:30616"/>
        <label>4</label>
    </ligand>
</feature>
<feature type="binding site" evidence="6">
    <location>
        <position position="302"/>
    </location>
    <ligand>
        <name>ATP</name>
        <dbReference type="ChEBI" id="CHEBI:30616"/>
        <label>6</label>
    </ligand>
</feature>
<feature type="binding site" evidence="7">
    <location>
        <position position="338"/>
    </location>
    <ligand>
        <name>ATP</name>
        <dbReference type="ChEBI" id="CHEBI:30616"/>
        <label>8</label>
    </ligand>
</feature>
<dbReference type="EMBL" id="DMJL01000088">
    <property type="protein sequence ID" value="HAJ98955.1"/>
    <property type="molecule type" value="Genomic_DNA"/>
</dbReference>
<feature type="binding site" evidence="6">
    <location>
        <position position="338"/>
    </location>
    <ligand>
        <name>ATP</name>
        <dbReference type="ChEBI" id="CHEBI:30616"/>
        <label>5</label>
        <note>covalent</note>
    </ligand>
</feature>
<evidence type="ECO:0007829" key="2">
    <source>
        <dbReference type="PDB" id="9C67"/>
    </source>
</evidence>
<feature type="binding site" evidence="4 7">
    <location>
        <position position="165"/>
    </location>
    <ligand>
        <name>ATP</name>
        <dbReference type="ChEBI" id="CHEBI:30616"/>
        <label>2</label>
    </ligand>
</feature>
<organism evidence="1">
    <name type="scientific">Bacteroidales bacterium</name>
    <dbReference type="NCBI Taxonomy" id="2030927"/>
    <lineage>
        <taxon>Bacteria</taxon>
        <taxon>Pseudomonadati</taxon>
        <taxon>Bacteroidota</taxon>
        <taxon>Bacteroidia</taxon>
        <taxon>Bacteroidales</taxon>
    </lineage>
</organism>
<keyword evidence="4 5" id="KW-0547">Nucleotide-binding</keyword>
<feature type="binding site" evidence="6">
    <location>
        <position position="335"/>
    </location>
    <ligand>
        <name>ATP</name>
        <dbReference type="ChEBI" id="CHEBI:30616"/>
        <label>5</label>
    </ligand>
</feature>
<accession>A0A3C0QUR5</accession>
<dbReference type="PDB" id="9C68">
    <property type="method" value="X-ray"/>
    <property type="resolution" value="1.82 A"/>
    <property type="chains" value="A/B=1-185"/>
</dbReference>
<feature type="binding site" evidence="5">
    <location>
        <position position="585"/>
    </location>
    <ligand>
        <name>ATP</name>
        <dbReference type="ChEBI" id="CHEBI:30616"/>
        <label>3</label>
    </ligand>
</feature>
<feature type="binding site" evidence="7">
    <location>
        <position position="298"/>
    </location>
    <ligand>
        <name>ATP</name>
        <dbReference type="ChEBI" id="CHEBI:30616"/>
        <label>4</label>
    </ligand>
</feature>
<feature type="binding site" evidence="6">
    <location>
        <position position="420"/>
    </location>
    <ligand>
        <name>ATP</name>
        <dbReference type="ChEBI" id="CHEBI:30616"/>
        <label>9</label>
    </ligand>
</feature>
<feature type="binding site" evidence="7">
    <location>
        <position position="373"/>
    </location>
    <ligand>
        <name>ATP</name>
        <dbReference type="ChEBI" id="CHEBI:30616"/>
        <label>1</label>
    </ligand>
</feature>
<feature type="binding site" evidence="7">
    <location>
        <position position="162"/>
    </location>
    <ligand>
        <name>ATP</name>
        <dbReference type="ChEBI" id="CHEBI:30616"/>
        <label>1</label>
    </ligand>
</feature>
<feature type="binding site" evidence="2 4">
    <location>
        <position position="243"/>
    </location>
    <ligand>
        <name>Mg(2+)</name>
        <dbReference type="ChEBI" id="CHEBI:18420"/>
    </ligand>
</feature>
<feature type="binding site" evidence="6">
    <location>
        <position position="338"/>
    </location>
    <ligand>
        <name>ATP</name>
        <dbReference type="ChEBI" id="CHEBI:30616"/>
        <label>6</label>
    </ligand>
</feature>
<dbReference type="PDB" id="9C77">
    <property type="method" value="EM"/>
    <property type="resolution" value="3.20 A"/>
    <property type="chains" value="A/B/C/D/E/F=1-600"/>
</dbReference>
<feature type="binding site" evidence="5">
    <location>
        <position position="165"/>
    </location>
    <ligand>
        <name>ATP</name>
        <dbReference type="ChEBI" id="CHEBI:30616"/>
        <label>3</label>
    </ligand>
</feature>
<evidence type="ECO:0007829" key="5">
    <source>
        <dbReference type="PDB" id="9C6F"/>
    </source>
</evidence>
<feature type="binding site" evidence="7">
    <location>
        <position position="339"/>
    </location>
    <ligand>
        <name>ATP</name>
        <dbReference type="ChEBI" id="CHEBI:30616"/>
        <label>8</label>
    </ligand>
</feature>
<evidence type="ECO:0007829" key="6">
    <source>
        <dbReference type="PDB" id="9C77"/>
    </source>
</evidence>
<dbReference type="PDB" id="9C6C">
    <property type="method" value="EM"/>
    <property type="resolution" value="3.40 A"/>
    <property type="chains" value="A/B/C/D/E/F=1-600"/>
</dbReference>
<evidence type="ECO:0007829" key="4">
    <source>
        <dbReference type="PDB" id="9C6C"/>
    </source>
</evidence>
<feature type="binding site" evidence="2 4">
    <location>
        <position position="533"/>
    </location>
    <ligand>
        <name>Mg(2+)</name>
        <dbReference type="ChEBI" id="CHEBI:18420"/>
    </ligand>
</feature>
<evidence type="ECO:0007829" key="7">
    <source>
        <dbReference type="PDB" id="9CDB"/>
    </source>
</evidence>
<sequence length="600" mass="67188">MSRVLLCSAGHSSMVVPEAFHAVPEGFEEVHVFTTDSEKFNPVVLNDFFHSLPNVRFSITKCHGLADILNERDFEFYQEMLWQWYLTKMPDNELPYVCLSGGIKSMSASLQKAATLFGAQSVFHVLADNNPRNIEEMFDALQKGQIHFIEMGYEPGWAALRRLKKILPINEGCSRDNFKPLISKSIEEILSNVKIMASDTGKSNQLPFPSLAILPPIAQQWLQLPLSANDGAWIQNLPKVDLHCHLGGFATSGSLLDQVRGAASEPDLIDRTFSPQEIAGWPRSHKSISLDKYMELGNANGSKLLKDKGCLIRQVELLYQSLVNDNVAYAEIRCSPNNYADKNKNRSAWVVLQDINDTFTRLITEAKQKNQFYCHVNLLVIASRKFSGDLSDISKHLALAITAMQQGEGVCRIVGVDLAGFENKETRASYYEHDFKAVHRCGLAVTAHAGENDDPEGIWQAVYSLHARRLGHALNLLEAPDLMRTVIERKIGVEMCPYANYQIKGFAPMPNFSALYPLKKYLEAGILVSVNTDNIGISGANLSENLLILADLCPGISRMDVLTIIRNSIETAFISHDFRMELLKFFDRKIYDVCLISIKN</sequence>
<feature type="binding site" evidence="6">
    <location>
        <position position="339"/>
    </location>
    <ligand>
        <name>ATP</name>
        <dbReference type="ChEBI" id="CHEBI:30616"/>
        <label>5</label>
    </ligand>
</feature>
<feature type="binding site" evidence="4 7">
    <location>
        <position position="588"/>
    </location>
    <ligand>
        <name>ATP</name>
        <dbReference type="ChEBI" id="CHEBI:30616"/>
        <label>2</label>
    </ligand>
</feature>
<feature type="binding site" evidence="5">
    <location>
        <position position="588"/>
    </location>
    <ligand>
        <name>ATP</name>
        <dbReference type="ChEBI" id="CHEBI:30616"/>
        <label>3</label>
    </ligand>
</feature>
<reference evidence="2 3" key="2">
    <citation type="journal article" date="2024" name="Cell">
        <title>The CRISPR-associated adenosine deaminase Cad1 converts ATP to ITP to provide antiviral immunity.</title>
        <authorList>
            <person name="Baca C.F."/>
            <person name="Majumder P."/>
            <person name="Hickling J.H."/>
            <person name="Ye L."/>
            <person name="Teplova M."/>
            <person name="Brady S.F."/>
            <person name="Patel D.J."/>
            <person name="Marraffini L.A."/>
        </authorList>
    </citation>
    <scope>X-RAY CRYSTALLOGRAPHY (1.82 ANGSTROMS) OF 1-185 IN COMPLEX WITH ATP AND MG(2+)</scope>
</reference>
<protein>
    <submittedName>
        <fullName evidence="1">Uncharacterized protein</fullName>
    </submittedName>
</protein>
<feature type="binding site" evidence="5">
    <location>
        <position position="589"/>
    </location>
    <ligand>
        <name>ATP</name>
        <dbReference type="ChEBI" id="CHEBI:30616"/>
        <label>3</label>
    </ligand>
</feature>
<feature type="binding site" evidence="6">
    <location>
        <position position="247"/>
    </location>
    <ligand>
        <name>ATP</name>
        <dbReference type="ChEBI" id="CHEBI:30616"/>
        <label>5</label>
        <note>covalent</note>
    </ligand>
</feature>
<reference evidence="1" key="1">
    <citation type="journal article" date="2018" name="Nat. Biotechnol.">
        <title>A standardized bacterial taxonomy based on genome phylogeny substantially revises the tree of life.</title>
        <authorList>
            <person name="Parks D.H."/>
            <person name="Chuvochina M."/>
            <person name="Waite D.W."/>
            <person name="Rinke C."/>
            <person name="Skarshewski A."/>
            <person name="Chaumeil P.A."/>
            <person name="Hugenholtz P."/>
        </authorList>
    </citation>
    <scope>NUCLEOTIDE SEQUENCE</scope>
    <source>
        <strain evidence="1">UBA7960</strain>
    </source>
</reference>
<feature type="binding site" evidence="6">
    <location>
        <position position="581"/>
    </location>
    <ligand>
        <name>ATP</name>
        <dbReference type="ChEBI" id="CHEBI:30616"/>
        <label>10</label>
        <note>covalent</note>
    </ligand>
</feature>
<accession>A0ACD6B9U8</accession>
<feature type="binding site" evidence="7">
    <location>
        <position position="338"/>
    </location>
    <ligand>
        <name>ATP</name>
        <dbReference type="ChEBI" id="CHEBI:30616"/>
        <label>7</label>
    </ligand>
</feature>